<keyword evidence="10" id="KW-0812">Transmembrane</keyword>
<dbReference type="AlphaFoldDB" id="A0AAF1BNM4"/>
<dbReference type="PANTHER" id="PTHR24305">
    <property type="entry name" value="CYTOCHROME P450"/>
    <property type="match status" value="1"/>
</dbReference>
<comment type="similarity">
    <text evidence="3">Belongs to the cytochrome P450 family.</text>
</comment>
<keyword evidence="7 9" id="KW-0408">Iron</keyword>
<gene>
    <name evidence="11" type="primary">CYP72A15</name>
    <name evidence="11" type="ORF">LOC62_02G001833</name>
</gene>
<evidence type="ECO:0000256" key="8">
    <source>
        <dbReference type="ARBA" id="ARBA00023033"/>
    </source>
</evidence>
<reference evidence="11" key="1">
    <citation type="submission" date="2023-10" db="EMBL/GenBank/DDBJ databases">
        <authorList>
            <person name="Noh H."/>
        </authorList>
    </citation>
    <scope>NUCLEOTIDE SEQUENCE</scope>
    <source>
        <strain evidence="11">DUCC4014</strain>
    </source>
</reference>
<dbReference type="GO" id="GO:0020037">
    <property type="term" value="F:heme binding"/>
    <property type="evidence" value="ECO:0007669"/>
    <property type="project" value="InterPro"/>
</dbReference>
<evidence type="ECO:0000256" key="6">
    <source>
        <dbReference type="ARBA" id="ARBA00023002"/>
    </source>
</evidence>
<sequence length="566" mass="62721">MTLPDLLILPANGSRSLPVWPLDASSSSWSWSLPNLLHPIAWLLSAPLYLSIPLGFALLLFAIYLYVFHYPTWSLSGDFGNLPGPDVPTSWWEGNWADFKNTPNEDGAGAALPIDWVEKWHTGRFHSHMGSHMFYTTDLTALNHVLNNSHLFPKPDRYFNLLGILVGRNGLAVLSGDAHRRCRKVMNPTFNAPAVRAMVPIFYDKAQELRDKFVSFFDPANDGLLTSRKAPDASERIPGTRKVDVQTYMGEVGLDCIGAAGFSYNIGAPLDAQAKMTKYNAAVVDVGRRLVNDKVSALNAALHTGVDPKTELGRDVVSNLILANSGPNVPAHLKMSTDDVVDQIRTLLFAGAETTSVTMSYILYRLARHPEMQARLREEIMSIDDDQPSLETLNSLTFLEYFVREVLRLHAPVGIALRVAAEDTHIPLGKPIRGRDGRMMDSIMVPKGQAIFIPIANVNVDKTIWGPDASEFIPDRHVQEPKVKVPGVYGNLMTFLGGTRNCIGYRFSLAETKVVIFTLLRTFAFEPLPSNPQQLRMSGLDLRSYSVGQGLETAPEVPLLMRMVDE</sequence>
<evidence type="ECO:0000313" key="12">
    <source>
        <dbReference type="Proteomes" id="UP000827549"/>
    </source>
</evidence>
<dbReference type="GeneID" id="87805086"/>
<evidence type="ECO:0000256" key="5">
    <source>
        <dbReference type="ARBA" id="ARBA00022723"/>
    </source>
</evidence>
<dbReference type="EMBL" id="CP086715">
    <property type="protein sequence ID" value="WOO78283.1"/>
    <property type="molecule type" value="Genomic_DNA"/>
</dbReference>
<keyword evidence="5 9" id="KW-0479">Metal-binding</keyword>
<keyword evidence="10" id="KW-1133">Transmembrane helix</keyword>
<dbReference type="Gene3D" id="1.10.630.10">
    <property type="entry name" value="Cytochrome P450"/>
    <property type="match status" value="1"/>
</dbReference>
<dbReference type="Pfam" id="PF00067">
    <property type="entry name" value="p450"/>
    <property type="match status" value="1"/>
</dbReference>
<dbReference type="RefSeq" id="XP_062624315.1">
    <property type="nucleotide sequence ID" value="XM_062768331.1"/>
</dbReference>
<dbReference type="PANTHER" id="PTHR24305:SF166">
    <property type="entry name" value="CYTOCHROME P450 12A4, MITOCHONDRIAL-RELATED"/>
    <property type="match status" value="1"/>
</dbReference>
<accession>A0AAF1BNM4</accession>
<evidence type="ECO:0000256" key="7">
    <source>
        <dbReference type="ARBA" id="ARBA00023004"/>
    </source>
</evidence>
<dbReference type="PRINTS" id="PR00385">
    <property type="entry name" value="P450"/>
</dbReference>
<keyword evidence="12" id="KW-1185">Reference proteome</keyword>
<comment type="cofactor">
    <cofactor evidence="1 9">
        <name>heme</name>
        <dbReference type="ChEBI" id="CHEBI:30413"/>
    </cofactor>
</comment>
<dbReference type="InterPro" id="IPR036396">
    <property type="entry name" value="Cyt_P450_sf"/>
</dbReference>
<proteinExistence type="inferred from homology"/>
<dbReference type="Proteomes" id="UP000827549">
    <property type="component" value="Chromosome 2"/>
</dbReference>
<comment type="pathway">
    <text evidence="2">Secondary metabolite biosynthesis.</text>
</comment>
<evidence type="ECO:0000256" key="10">
    <source>
        <dbReference type="SAM" id="Phobius"/>
    </source>
</evidence>
<evidence type="ECO:0000256" key="3">
    <source>
        <dbReference type="ARBA" id="ARBA00010617"/>
    </source>
</evidence>
<dbReference type="GO" id="GO:0016705">
    <property type="term" value="F:oxidoreductase activity, acting on paired donors, with incorporation or reduction of molecular oxygen"/>
    <property type="evidence" value="ECO:0007669"/>
    <property type="project" value="InterPro"/>
</dbReference>
<dbReference type="InterPro" id="IPR050121">
    <property type="entry name" value="Cytochrome_P450_monoxygenase"/>
</dbReference>
<evidence type="ECO:0000256" key="1">
    <source>
        <dbReference type="ARBA" id="ARBA00001971"/>
    </source>
</evidence>
<keyword evidence="6" id="KW-0560">Oxidoreductase</keyword>
<feature type="binding site" description="axial binding residue" evidence="9">
    <location>
        <position position="502"/>
    </location>
    <ligand>
        <name>heme</name>
        <dbReference type="ChEBI" id="CHEBI:30413"/>
    </ligand>
    <ligandPart>
        <name>Fe</name>
        <dbReference type="ChEBI" id="CHEBI:18248"/>
    </ligandPart>
</feature>
<dbReference type="SUPFAM" id="SSF48264">
    <property type="entry name" value="Cytochrome P450"/>
    <property type="match status" value="1"/>
</dbReference>
<evidence type="ECO:0000256" key="2">
    <source>
        <dbReference type="ARBA" id="ARBA00005179"/>
    </source>
</evidence>
<organism evidence="11 12">
    <name type="scientific">Vanrija pseudolonga</name>
    <dbReference type="NCBI Taxonomy" id="143232"/>
    <lineage>
        <taxon>Eukaryota</taxon>
        <taxon>Fungi</taxon>
        <taxon>Dikarya</taxon>
        <taxon>Basidiomycota</taxon>
        <taxon>Agaricomycotina</taxon>
        <taxon>Tremellomycetes</taxon>
        <taxon>Trichosporonales</taxon>
        <taxon>Trichosporonaceae</taxon>
        <taxon>Vanrija</taxon>
    </lineage>
</organism>
<dbReference type="GO" id="GO:0004497">
    <property type="term" value="F:monooxygenase activity"/>
    <property type="evidence" value="ECO:0007669"/>
    <property type="project" value="UniProtKB-KW"/>
</dbReference>
<keyword evidence="10" id="KW-0472">Membrane</keyword>
<dbReference type="PRINTS" id="PR00465">
    <property type="entry name" value="EP450IV"/>
</dbReference>
<dbReference type="InterPro" id="IPR001128">
    <property type="entry name" value="Cyt_P450"/>
</dbReference>
<dbReference type="InterPro" id="IPR002403">
    <property type="entry name" value="Cyt_P450_E_grp-IV"/>
</dbReference>
<evidence type="ECO:0000256" key="9">
    <source>
        <dbReference type="PIRSR" id="PIRSR602403-1"/>
    </source>
</evidence>
<protein>
    <submittedName>
        <fullName evidence="11">Cytochrome P450 72A15</fullName>
    </submittedName>
</protein>
<keyword evidence="4 9" id="KW-0349">Heme</keyword>
<name>A0AAF1BNM4_9TREE</name>
<keyword evidence="8" id="KW-0503">Monooxygenase</keyword>
<dbReference type="GO" id="GO:0005506">
    <property type="term" value="F:iron ion binding"/>
    <property type="evidence" value="ECO:0007669"/>
    <property type="project" value="InterPro"/>
</dbReference>
<feature type="transmembrane region" description="Helical" evidence="10">
    <location>
        <begin position="40"/>
        <end position="67"/>
    </location>
</feature>
<evidence type="ECO:0000313" key="11">
    <source>
        <dbReference type="EMBL" id="WOO78283.1"/>
    </source>
</evidence>
<evidence type="ECO:0000256" key="4">
    <source>
        <dbReference type="ARBA" id="ARBA00022617"/>
    </source>
</evidence>